<keyword evidence="1" id="KW-0812">Transmembrane</keyword>
<evidence type="ECO:0000256" key="1">
    <source>
        <dbReference type="SAM" id="Phobius"/>
    </source>
</evidence>
<accession>A0A6P2TAR1</accession>
<dbReference type="EMBL" id="CABVQH010000004">
    <property type="protein sequence ID" value="VWC60715.1"/>
    <property type="molecule type" value="Genomic_DNA"/>
</dbReference>
<protein>
    <submittedName>
        <fullName evidence="2">Uncharacterized protein</fullName>
    </submittedName>
</protein>
<feature type="transmembrane region" description="Helical" evidence="1">
    <location>
        <begin position="35"/>
        <end position="54"/>
    </location>
</feature>
<dbReference type="RefSeq" id="WP_174949913.1">
    <property type="nucleotide sequence ID" value="NZ_CABVQH010000004.1"/>
</dbReference>
<keyword evidence="1" id="KW-1133">Transmembrane helix</keyword>
<feature type="transmembrane region" description="Helical" evidence="1">
    <location>
        <begin position="9"/>
        <end position="29"/>
    </location>
</feature>
<evidence type="ECO:0000313" key="2">
    <source>
        <dbReference type="EMBL" id="VWC60715.1"/>
    </source>
</evidence>
<organism evidence="2 3">
    <name type="scientific">Burkholderia lata (strain ATCC 17760 / DSM 23089 / LMG 22485 / NCIMB 9086 / R18194 / 383)</name>
    <dbReference type="NCBI Taxonomy" id="482957"/>
    <lineage>
        <taxon>Bacteria</taxon>
        <taxon>Pseudomonadati</taxon>
        <taxon>Pseudomonadota</taxon>
        <taxon>Betaproteobacteria</taxon>
        <taxon>Burkholderiales</taxon>
        <taxon>Burkholderiaceae</taxon>
        <taxon>Burkholderia</taxon>
        <taxon>Burkholderia cepacia complex</taxon>
    </lineage>
</organism>
<reference evidence="2 3" key="1">
    <citation type="submission" date="2019-09" db="EMBL/GenBank/DDBJ databases">
        <authorList>
            <person name="Depoorter E."/>
        </authorList>
    </citation>
    <scope>NUCLEOTIDE SEQUENCE [LARGE SCALE GENOMIC DNA]</scope>
    <source>
        <strain evidence="2">R-18109</strain>
    </source>
</reference>
<name>A0A6P2TAR1_BURL3</name>
<proteinExistence type="predicted"/>
<dbReference type="Proteomes" id="UP000494260">
    <property type="component" value="Unassembled WGS sequence"/>
</dbReference>
<keyword evidence="1" id="KW-0472">Membrane</keyword>
<evidence type="ECO:0000313" key="3">
    <source>
        <dbReference type="Proteomes" id="UP000494260"/>
    </source>
</evidence>
<dbReference type="AlphaFoldDB" id="A0A6P2TAR1"/>
<sequence>MFPNVFRRCFANVAIFASQAGLIATVHAMLVHDGWALYVGTLSCCAGVAGWIAMRQPTIARTVRVRRGRL</sequence>
<gene>
    <name evidence="2" type="ORF">BLA18109_01527</name>
</gene>